<dbReference type="PROSITE" id="PS50890">
    <property type="entry name" value="PUA"/>
    <property type="match status" value="1"/>
</dbReference>
<accession>A0A645IMC2</accession>
<dbReference type="AlphaFoldDB" id="A0A645IMC2"/>
<dbReference type="GO" id="GO:0003723">
    <property type="term" value="F:RNA binding"/>
    <property type="evidence" value="ECO:0007669"/>
    <property type="project" value="InterPro"/>
</dbReference>
<evidence type="ECO:0000259" key="5">
    <source>
        <dbReference type="SMART" id="SM00359"/>
    </source>
</evidence>
<dbReference type="GO" id="GO:0005524">
    <property type="term" value="F:ATP binding"/>
    <property type="evidence" value="ECO:0007669"/>
    <property type="project" value="UniProtKB-KW"/>
</dbReference>
<dbReference type="InterPro" id="IPR002478">
    <property type="entry name" value="PUA"/>
</dbReference>
<reference evidence="6" key="1">
    <citation type="submission" date="2019-08" db="EMBL/GenBank/DDBJ databases">
        <authorList>
            <person name="Kucharzyk K."/>
            <person name="Murdoch R.W."/>
            <person name="Higgins S."/>
            <person name="Loffler F."/>
        </authorList>
    </citation>
    <scope>NUCLEOTIDE SEQUENCE</scope>
</reference>
<dbReference type="GO" id="GO:0005829">
    <property type="term" value="C:cytosol"/>
    <property type="evidence" value="ECO:0007669"/>
    <property type="project" value="TreeGrafter"/>
</dbReference>
<evidence type="ECO:0000256" key="1">
    <source>
        <dbReference type="ARBA" id="ARBA00022679"/>
    </source>
</evidence>
<name>A0A645IMC2_9ZZZZ</name>
<gene>
    <name evidence="6" type="primary">proB_42</name>
    <name evidence="6" type="ORF">SDC9_199267</name>
</gene>
<feature type="domain" description="PUA" evidence="5">
    <location>
        <begin position="45"/>
        <end position="126"/>
    </location>
</feature>
<dbReference type="SMART" id="SM00359">
    <property type="entry name" value="PUA"/>
    <property type="match status" value="1"/>
</dbReference>
<comment type="caution">
    <text evidence="6">The sequence shown here is derived from an EMBL/GenBank/DDBJ whole genome shotgun (WGS) entry which is preliminary data.</text>
</comment>
<dbReference type="SUPFAM" id="SSF88697">
    <property type="entry name" value="PUA domain-like"/>
    <property type="match status" value="1"/>
</dbReference>
<evidence type="ECO:0000256" key="2">
    <source>
        <dbReference type="ARBA" id="ARBA00022741"/>
    </source>
</evidence>
<evidence type="ECO:0000256" key="4">
    <source>
        <dbReference type="ARBA" id="ARBA00022840"/>
    </source>
</evidence>
<sequence length="138" mass="15080">MIANSEVEDVILKAVSGEEIGTLFLAERHIQKNRARWIILARASGTVRVDSGAKAAVLGKNSLLPAGIVDVEGSFDRGDVVKLECDGKIFAKGITDYTSEELMKIKGVHTHQIENVLGYSNYNNVIKKENIGILEELN</sequence>
<dbReference type="InterPro" id="IPR036974">
    <property type="entry name" value="PUA_sf"/>
</dbReference>
<dbReference type="EC" id="2.7.2.11" evidence="6"/>
<evidence type="ECO:0000256" key="3">
    <source>
        <dbReference type="ARBA" id="ARBA00022777"/>
    </source>
</evidence>
<keyword evidence="3 6" id="KW-0418">Kinase</keyword>
<dbReference type="Gene3D" id="2.30.130.10">
    <property type="entry name" value="PUA domain"/>
    <property type="match status" value="1"/>
</dbReference>
<keyword evidence="4" id="KW-0067">ATP-binding</keyword>
<organism evidence="6">
    <name type="scientific">bioreactor metagenome</name>
    <dbReference type="NCBI Taxonomy" id="1076179"/>
    <lineage>
        <taxon>unclassified sequences</taxon>
        <taxon>metagenomes</taxon>
        <taxon>ecological metagenomes</taxon>
    </lineage>
</organism>
<keyword evidence="1 6" id="KW-0808">Transferase</keyword>
<evidence type="ECO:0000313" key="6">
    <source>
        <dbReference type="EMBL" id="MPN51619.1"/>
    </source>
</evidence>
<dbReference type="InterPro" id="IPR015947">
    <property type="entry name" value="PUA-like_sf"/>
</dbReference>
<dbReference type="PANTHER" id="PTHR43654">
    <property type="entry name" value="GLUTAMATE 5-KINASE"/>
    <property type="match status" value="1"/>
</dbReference>
<dbReference type="CDD" id="cd21157">
    <property type="entry name" value="PUA_G5K"/>
    <property type="match status" value="1"/>
</dbReference>
<proteinExistence type="predicted"/>
<keyword evidence="2" id="KW-0547">Nucleotide-binding</keyword>
<dbReference type="GO" id="GO:0004349">
    <property type="term" value="F:glutamate 5-kinase activity"/>
    <property type="evidence" value="ECO:0007669"/>
    <property type="project" value="UniProtKB-EC"/>
</dbReference>
<protein>
    <submittedName>
        <fullName evidence="6">Glutamate 5-kinase</fullName>
        <ecNumber evidence="6">2.7.2.11</ecNumber>
    </submittedName>
</protein>
<dbReference type="PANTHER" id="PTHR43654:SF3">
    <property type="entry name" value="GLUTAMATE 5-KINASE"/>
    <property type="match status" value="1"/>
</dbReference>
<dbReference type="EMBL" id="VSSQ01116911">
    <property type="protein sequence ID" value="MPN51619.1"/>
    <property type="molecule type" value="Genomic_DNA"/>
</dbReference>
<dbReference type="Pfam" id="PF01472">
    <property type="entry name" value="PUA"/>
    <property type="match status" value="1"/>
</dbReference>